<dbReference type="AlphaFoldDB" id="A0A849AJP9"/>
<dbReference type="Gene3D" id="1.10.3720.10">
    <property type="entry name" value="MetI-like"/>
    <property type="match status" value="1"/>
</dbReference>
<feature type="transmembrane region" description="Helical" evidence="7">
    <location>
        <begin position="262"/>
        <end position="284"/>
    </location>
</feature>
<evidence type="ECO:0000256" key="4">
    <source>
        <dbReference type="ARBA" id="ARBA00022692"/>
    </source>
</evidence>
<feature type="transmembrane region" description="Helical" evidence="7">
    <location>
        <begin position="152"/>
        <end position="175"/>
    </location>
</feature>
<evidence type="ECO:0000256" key="2">
    <source>
        <dbReference type="ARBA" id="ARBA00022448"/>
    </source>
</evidence>
<feature type="transmembrane region" description="Helical" evidence="7">
    <location>
        <begin position="71"/>
        <end position="92"/>
    </location>
</feature>
<keyword evidence="4 7" id="KW-0812">Transmembrane</keyword>
<dbReference type="Proteomes" id="UP000557772">
    <property type="component" value="Unassembled WGS sequence"/>
</dbReference>
<keyword evidence="5 7" id="KW-1133">Transmembrane helix</keyword>
<feature type="transmembrane region" description="Helical" evidence="7">
    <location>
        <begin position="7"/>
        <end position="27"/>
    </location>
</feature>
<name>A0A849AJP9_9MICO</name>
<feature type="domain" description="ABC transmembrane type-1" evidence="8">
    <location>
        <begin position="67"/>
        <end position="283"/>
    </location>
</feature>
<keyword evidence="6 7" id="KW-0472">Membrane</keyword>
<feature type="transmembrane region" description="Helical" evidence="7">
    <location>
        <begin position="207"/>
        <end position="227"/>
    </location>
</feature>
<comment type="subcellular location">
    <subcellularLocation>
        <location evidence="1 7">Cell membrane</location>
        <topology evidence="1 7">Multi-pass membrane protein</topology>
    </subcellularLocation>
</comment>
<accession>A0A849AJP9</accession>
<dbReference type="GO" id="GO:0005886">
    <property type="term" value="C:plasma membrane"/>
    <property type="evidence" value="ECO:0007669"/>
    <property type="project" value="UniProtKB-SubCell"/>
</dbReference>
<evidence type="ECO:0000256" key="3">
    <source>
        <dbReference type="ARBA" id="ARBA00022475"/>
    </source>
</evidence>
<dbReference type="EMBL" id="JABENB010000001">
    <property type="protein sequence ID" value="NNG39756.1"/>
    <property type="molecule type" value="Genomic_DNA"/>
</dbReference>
<comment type="caution">
    <text evidence="9">The sequence shown here is derived from an EMBL/GenBank/DDBJ whole genome shotgun (WGS) entry which is preliminary data.</text>
</comment>
<organism evidence="9 10">
    <name type="scientific">Flexivirga aerilata</name>
    <dbReference type="NCBI Taxonomy" id="1656889"/>
    <lineage>
        <taxon>Bacteria</taxon>
        <taxon>Bacillati</taxon>
        <taxon>Actinomycetota</taxon>
        <taxon>Actinomycetes</taxon>
        <taxon>Micrococcales</taxon>
        <taxon>Dermacoccaceae</taxon>
        <taxon>Flexivirga</taxon>
    </lineage>
</organism>
<reference evidence="9 10" key="1">
    <citation type="submission" date="2020-05" db="EMBL/GenBank/DDBJ databases">
        <title>Flexivirga sp. ID2601S isolated from air conditioner.</title>
        <authorList>
            <person name="Kim D.H."/>
        </authorList>
    </citation>
    <scope>NUCLEOTIDE SEQUENCE [LARGE SCALE GENOMIC DNA]</scope>
    <source>
        <strain evidence="9 10">ID2601S</strain>
    </source>
</reference>
<evidence type="ECO:0000256" key="5">
    <source>
        <dbReference type="ARBA" id="ARBA00022989"/>
    </source>
</evidence>
<dbReference type="RefSeq" id="WP_171154797.1">
    <property type="nucleotide sequence ID" value="NZ_JABENB010000001.1"/>
</dbReference>
<dbReference type="CDD" id="cd06261">
    <property type="entry name" value="TM_PBP2"/>
    <property type="match status" value="1"/>
</dbReference>
<evidence type="ECO:0000256" key="1">
    <source>
        <dbReference type="ARBA" id="ARBA00004651"/>
    </source>
</evidence>
<dbReference type="Pfam" id="PF00528">
    <property type="entry name" value="BPD_transp_1"/>
    <property type="match status" value="1"/>
</dbReference>
<protein>
    <submittedName>
        <fullName evidence="9">Sugar ABC transporter permease</fullName>
    </submittedName>
</protein>
<sequence length="292" mass="31956">MVRTHRWFTPWIMVLPALVILCVFALWPAVNTFFLSFTDVRTLSGGTIVGLDNYRKLVDDPQLRAALVNTVVYVVVCVPLLTFLPLLLAILAEKPLRGLAIFRTIFYFPVIASAVAVAVIWKFLLDDRGLINGWATHAGIIQDAVPFLSGRWLLLFSAISLTVWKGLGYYMVLYLSALGNVDPQLHEAAAVDGAGPIRRFWSVTVPGVRRTMVLVAILVMVSAMRIFTELYILGGKTGGVGGQDVSVVFLIQSSASGADGRLGYASALSVLLFVMTLPPMALLARFNRKVDE</sequence>
<dbReference type="SUPFAM" id="SSF161098">
    <property type="entry name" value="MetI-like"/>
    <property type="match status" value="1"/>
</dbReference>
<dbReference type="PROSITE" id="PS50928">
    <property type="entry name" value="ABC_TM1"/>
    <property type="match status" value="1"/>
</dbReference>
<keyword evidence="2 7" id="KW-0813">Transport</keyword>
<evidence type="ECO:0000256" key="6">
    <source>
        <dbReference type="ARBA" id="ARBA00023136"/>
    </source>
</evidence>
<dbReference type="InterPro" id="IPR000515">
    <property type="entry name" value="MetI-like"/>
</dbReference>
<dbReference type="GO" id="GO:0055085">
    <property type="term" value="P:transmembrane transport"/>
    <property type="evidence" value="ECO:0007669"/>
    <property type="project" value="InterPro"/>
</dbReference>
<evidence type="ECO:0000313" key="10">
    <source>
        <dbReference type="Proteomes" id="UP000557772"/>
    </source>
</evidence>
<dbReference type="SUPFAM" id="SSF160964">
    <property type="entry name" value="MalF N-terminal region-like"/>
    <property type="match status" value="1"/>
</dbReference>
<keyword evidence="3" id="KW-1003">Cell membrane</keyword>
<dbReference type="PANTHER" id="PTHR30193">
    <property type="entry name" value="ABC TRANSPORTER PERMEASE PROTEIN"/>
    <property type="match status" value="1"/>
</dbReference>
<comment type="similarity">
    <text evidence="7">Belongs to the binding-protein-dependent transport system permease family.</text>
</comment>
<dbReference type="InterPro" id="IPR035906">
    <property type="entry name" value="MetI-like_sf"/>
</dbReference>
<evidence type="ECO:0000256" key="7">
    <source>
        <dbReference type="RuleBase" id="RU363032"/>
    </source>
</evidence>
<proteinExistence type="inferred from homology"/>
<keyword evidence="10" id="KW-1185">Reference proteome</keyword>
<evidence type="ECO:0000313" key="9">
    <source>
        <dbReference type="EMBL" id="NNG39756.1"/>
    </source>
</evidence>
<feature type="transmembrane region" description="Helical" evidence="7">
    <location>
        <begin position="104"/>
        <end position="124"/>
    </location>
</feature>
<gene>
    <name evidence="9" type="ORF">HJ588_10785</name>
</gene>
<dbReference type="InterPro" id="IPR051393">
    <property type="entry name" value="ABC_transporter_permease"/>
</dbReference>
<dbReference type="PANTHER" id="PTHR30193:SF44">
    <property type="entry name" value="LACTOSE TRANSPORT SYSTEM PERMEASE PROTEIN LACF"/>
    <property type="match status" value="1"/>
</dbReference>
<evidence type="ECO:0000259" key="8">
    <source>
        <dbReference type="PROSITE" id="PS50928"/>
    </source>
</evidence>